<keyword evidence="1" id="KW-0472">Membrane</keyword>
<reference evidence="3" key="1">
    <citation type="submission" date="2017-06" db="EMBL/GenBank/DDBJ databases">
        <title>Herbaspirillum phytohormonus sp. nov., isolated from the root nodule of Robinia pseudoacacia in lead-zinc mine.</title>
        <authorList>
            <person name="Fan M."/>
            <person name="Lin Y."/>
        </authorList>
    </citation>
    <scope>NUCLEOTIDE SEQUENCE [LARGE SCALE GENOMIC DNA]</scope>
    <source>
        <strain evidence="3">SC-089</strain>
    </source>
</reference>
<comment type="caution">
    <text evidence="2">The sequence shown here is derived from an EMBL/GenBank/DDBJ whole genome shotgun (WGS) entry which is preliminary data.</text>
</comment>
<feature type="transmembrane region" description="Helical" evidence="1">
    <location>
        <begin position="39"/>
        <end position="62"/>
    </location>
</feature>
<keyword evidence="3" id="KW-1185">Reference proteome</keyword>
<keyword evidence="1" id="KW-0812">Transmembrane</keyword>
<feature type="transmembrane region" description="Helical" evidence="1">
    <location>
        <begin position="6"/>
        <end position="27"/>
    </location>
</feature>
<keyword evidence="1" id="KW-1133">Transmembrane helix</keyword>
<feature type="transmembrane region" description="Helical" evidence="1">
    <location>
        <begin position="68"/>
        <end position="86"/>
    </location>
</feature>
<evidence type="ECO:0000313" key="2">
    <source>
        <dbReference type="EMBL" id="OWT57580.1"/>
    </source>
</evidence>
<name>A0A225MBQ8_9BURK</name>
<dbReference type="Pfam" id="PF04247">
    <property type="entry name" value="SirB"/>
    <property type="match status" value="1"/>
</dbReference>
<dbReference type="OrthoDB" id="5588650at2"/>
<evidence type="ECO:0000256" key="1">
    <source>
        <dbReference type="SAM" id="Phobius"/>
    </source>
</evidence>
<accession>A0A225MBQ8</accession>
<organism evidence="2 3">
    <name type="scientific">Candidimonas nitroreducens</name>
    <dbReference type="NCBI Taxonomy" id="683354"/>
    <lineage>
        <taxon>Bacteria</taxon>
        <taxon>Pseudomonadati</taxon>
        <taxon>Pseudomonadota</taxon>
        <taxon>Betaproteobacteria</taxon>
        <taxon>Burkholderiales</taxon>
        <taxon>Alcaligenaceae</taxon>
        <taxon>Candidimonas</taxon>
    </lineage>
</organism>
<dbReference type="EMBL" id="NJIH01000009">
    <property type="protein sequence ID" value="OWT57580.1"/>
    <property type="molecule type" value="Genomic_DNA"/>
</dbReference>
<dbReference type="Proteomes" id="UP000214603">
    <property type="component" value="Unassembled WGS sequence"/>
</dbReference>
<dbReference type="GO" id="GO:0005886">
    <property type="term" value="C:plasma membrane"/>
    <property type="evidence" value="ECO:0007669"/>
    <property type="project" value="TreeGrafter"/>
</dbReference>
<dbReference type="AlphaFoldDB" id="A0A225MBQ8"/>
<dbReference type="RefSeq" id="WP_088604585.1">
    <property type="nucleotide sequence ID" value="NZ_NJIH01000009.1"/>
</dbReference>
<dbReference type="PANTHER" id="PTHR39594:SF1">
    <property type="entry name" value="PROTEIN YCHQ"/>
    <property type="match status" value="1"/>
</dbReference>
<protein>
    <submittedName>
        <fullName evidence="2">Regulator SirB</fullName>
    </submittedName>
</protein>
<dbReference type="InterPro" id="IPR007360">
    <property type="entry name" value="SirB"/>
</dbReference>
<gene>
    <name evidence="2" type="ORF">CEY11_16955</name>
</gene>
<feature type="transmembrane region" description="Helical" evidence="1">
    <location>
        <begin position="98"/>
        <end position="115"/>
    </location>
</feature>
<evidence type="ECO:0000313" key="3">
    <source>
        <dbReference type="Proteomes" id="UP000214603"/>
    </source>
</evidence>
<proteinExistence type="predicted"/>
<dbReference type="PANTHER" id="PTHR39594">
    <property type="entry name" value="PROTEIN YCHQ"/>
    <property type="match status" value="1"/>
</dbReference>
<sequence>MTYLAIKHLHITAATLSILFFALRAYWSVTGSARLRLPVVKILPHIIDTVLLVCGIALTVMLGGLQSWIVAKLVALVLYIGIGTVAIKRGKTAGTRGLAALLAIAVFFYIVGVALRHNPMSWLS</sequence>
<dbReference type="PIRSF" id="PIRSF005610">
    <property type="entry name" value="SirB"/>
    <property type="match status" value="1"/>
</dbReference>